<evidence type="ECO:0000313" key="2">
    <source>
        <dbReference type="EMBL" id="PSN91916.1"/>
    </source>
</evidence>
<reference evidence="2 3" key="1">
    <citation type="submission" date="2017-04" db="EMBL/GenBank/DDBJ databases">
        <title>Novel microbial lineages endemic to geothermal iron-oxide mats fill important gaps in the evolutionary history of Archaea.</title>
        <authorList>
            <person name="Jay Z.J."/>
            <person name="Beam J.P."/>
            <person name="Dlakic M."/>
            <person name="Rusch D.B."/>
            <person name="Kozubal M.A."/>
            <person name="Inskeep W.P."/>
        </authorList>
    </citation>
    <scope>NUCLEOTIDE SEQUENCE [LARGE SCALE GENOMIC DNA]</scope>
    <source>
        <strain evidence="2">OSP_D</strain>
    </source>
</reference>
<evidence type="ECO:0000259" key="1">
    <source>
        <dbReference type="Pfam" id="PF02036"/>
    </source>
</evidence>
<organism evidence="2 3">
    <name type="scientific">Candidatus Marsarchaeota G2 archaeon OSP_D</name>
    <dbReference type="NCBI Taxonomy" id="1978157"/>
    <lineage>
        <taxon>Archaea</taxon>
        <taxon>Candidatus Marsarchaeota</taxon>
        <taxon>Candidatus Marsarchaeota group 2</taxon>
    </lineage>
</organism>
<evidence type="ECO:0000313" key="3">
    <source>
        <dbReference type="Proteomes" id="UP000240322"/>
    </source>
</evidence>
<comment type="caution">
    <text evidence="2">The sequence shown here is derived from an EMBL/GenBank/DDBJ whole genome shotgun (WGS) entry which is preliminary data.</text>
</comment>
<dbReference type="AlphaFoldDB" id="A0A2R6AZY1"/>
<dbReference type="EMBL" id="NEXE01000014">
    <property type="protein sequence ID" value="PSN91916.1"/>
    <property type="molecule type" value="Genomic_DNA"/>
</dbReference>
<dbReference type="Proteomes" id="UP000240322">
    <property type="component" value="Unassembled WGS sequence"/>
</dbReference>
<dbReference type="Pfam" id="PF02036">
    <property type="entry name" value="SCP2"/>
    <property type="match status" value="1"/>
</dbReference>
<dbReference type="InterPro" id="IPR003033">
    <property type="entry name" value="SCP2_sterol-bd_dom"/>
</dbReference>
<proteinExistence type="predicted"/>
<accession>A0A2R6AZY1</accession>
<dbReference type="Gene3D" id="3.30.1050.10">
    <property type="entry name" value="SCP2 sterol-binding domain"/>
    <property type="match status" value="1"/>
</dbReference>
<sequence length="134" mass="15937">MPKFPSREWVEEYSKKLNENPAYRDAGRTWEGDILFVVEKDQAFPKTVYIYLDLYHGECRRAEYYESAEQLPKAAYTYRGPYTNWRRLINREIDPIQGILTGKFKLEGPMMQIMRYTRAAKEMVNTATMVNTEF</sequence>
<protein>
    <submittedName>
        <fullName evidence="2">Sterol carrier protein</fullName>
    </submittedName>
</protein>
<gene>
    <name evidence="2" type="ORF">B9Q03_02755</name>
</gene>
<dbReference type="SUPFAM" id="SSF55718">
    <property type="entry name" value="SCP-like"/>
    <property type="match status" value="1"/>
</dbReference>
<feature type="domain" description="SCP2" evidence="1">
    <location>
        <begin position="16"/>
        <end position="120"/>
    </location>
</feature>
<dbReference type="InterPro" id="IPR036527">
    <property type="entry name" value="SCP2_sterol-bd_dom_sf"/>
</dbReference>
<name>A0A2R6AZY1_9ARCH</name>